<evidence type="ECO:0000256" key="2">
    <source>
        <dbReference type="ARBA" id="ARBA00022741"/>
    </source>
</evidence>
<comment type="cofactor">
    <cofactor evidence="4">
        <name>Mg(2+)</name>
        <dbReference type="ChEBI" id="CHEBI:18420"/>
    </cofactor>
</comment>
<dbReference type="EMBL" id="JACOGA010000008">
    <property type="protein sequence ID" value="MBC3873913.1"/>
    <property type="molecule type" value="Genomic_DNA"/>
</dbReference>
<sequence length="190" mass="21364">MTQPLHSGKEQMPERSSLRRELLRLRKESSAALRKNWDQDISQQVQALMQRTHPGRLAVYWPIQAEPNLQLCYQALHQAGFELALPLVIAKGQALRFVKWAPGDAMDTDDFGIPIPRQRDTYVTPDTLLIPCVGFNPQAYRLGYGGGFYDRSLAELPHATSIGIAYRLGACDFQAEEHDIALSTIICNQT</sequence>
<dbReference type="EC" id="6.3.3.2" evidence="4"/>
<comment type="catalytic activity">
    <reaction evidence="4">
        <text>(6S)-5-formyl-5,6,7,8-tetrahydrofolate + ATP = (6R)-5,10-methenyltetrahydrofolate + ADP + phosphate</text>
        <dbReference type="Rhea" id="RHEA:10488"/>
        <dbReference type="ChEBI" id="CHEBI:30616"/>
        <dbReference type="ChEBI" id="CHEBI:43474"/>
        <dbReference type="ChEBI" id="CHEBI:57455"/>
        <dbReference type="ChEBI" id="CHEBI:57457"/>
        <dbReference type="ChEBI" id="CHEBI:456216"/>
        <dbReference type="EC" id="6.3.3.2"/>
    </reaction>
</comment>
<dbReference type="InterPro" id="IPR037171">
    <property type="entry name" value="NagB/RpiA_transferase-like"/>
</dbReference>
<dbReference type="PIRSF" id="PIRSF006806">
    <property type="entry name" value="FTHF_cligase"/>
    <property type="match status" value="1"/>
</dbReference>
<organism evidence="5 6">
    <name type="scientific">Undibacterium flavidum</name>
    <dbReference type="NCBI Taxonomy" id="2762297"/>
    <lineage>
        <taxon>Bacteria</taxon>
        <taxon>Pseudomonadati</taxon>
        <taxon>Pseudomonadota</taxon>
        <taxon>Betaproteobacteria</taxon>
        <taxon>Burkholderiales</taxon>
        <taxon>Oxalobacteraceae</taxon>
        <taxon>Undibacterium</taxon>
    </lineage>
</organism>
<dbReference type="SUPFAM" id="SSF100950">
    <property type="entry name" value="NagB/RpiA/CoA transferase-like"/>
    <property type="match status" value="1"/>
</dbReference>
<keyword evidence="2 4" id="KW-0547">Nucleotide-binding</keyword>
<accession>A0ABR6YBA5</accession>
<keyword evidence="5" id="KW-0436">Ligase</keyword>
<comment type="caution">
    <text evidence="5">The sequence shown here is derived from an EMBL/GenBank/DDBJ whole genome shotgun (WGS) entry which is preliminary data.</text>
</comment>
<keyword evidence="3 4" id="KW-0067">ATP-binding</keyword>
<proteinExistence type="inferred from homology"/>
<dbReference type="Proteomes" id="UP000624279">
    <property type="component" value="Unassembled WGS sequence"/>
</dbReference>
<evidence type="ECO:0000256" key="1">
    <source>
        <dbReference type="ARBA" id="ARBA00010638"/>
    </source>
</evidence>
<protein>
    <recommendedName>
        <fullName evidence="4">5-formyltetrahydrofolate cyclo-ligase</fullName>
        <ecNumber evidence="4">6.3.3.2</ecNumber>
    </recommendedName>
</protein>
<evidence type="ECO:0000256" key="3">
    <source>
        <dbReference type="ARBA" id="ARBA00022840"/>
    </source>
</evidence>
<dbReference type="RefSeq" id="WP_186941945.1">
    <property type="nucleotide sequence ID" value="NZ_JACOGA010000008.1"/>
</dbReference>
<dbReference type="InterPro" id="IPR002698">
    <property type="entry name" value="FTHF_cligase"/>
</dbReference>
<evidence type="ECO:0000256" key="4">
    <source>
        <dbReference type="RuleBase" id="RU361279"/>
    </source>
</evidence>
<dbReference type="PANTHER" id="PTHR23407">
    <property type="entry name" value="ATPASE INHIBITOR/5-FORMYLTETRAHYDROFOLATE CYCLO-LIGASE"/>
    <property type="match status" value="1"/>
</dbReference>
<dbReference type="Pfam" id="PF01812">
    <property type="entry name" value="5-FTHF_cyc-lig"/>
    <property type="match status" value="1"/>
</dbReference>
<evidence type="ECO:0000313" key="5">
    <source>
        <dbReference type="EMBL" id="MBC3873913.1"/>
    </source>
</evidence>
<gene>
    <name evidence="5" type="ORF">H8K55_09950</name>
</gene>
<reference evidence="5 6" key="1">
    <citation type="submission" date="2020-08" db="EMBL/GenBank/DDBJ databases">
        <title>Novel species isolated from subtropical streams in China.</title>
        <authorList>
            <person name="Lu H."/>
        </authorList>
    </citation>
    <scope>NUCLEOTIDE SEQUENCE [LARGE SCALE GENOMIC DNA]</scope>
    <source>
        <strain evidence="5 6">LX15W</strain>
    </source>
</reference>
<keyword evidence="4" id="KW-0460">Magnesium</keyword>
<dbReference type="NCBIfam" id="TIGR02727">
    <property type="entry name" value="MTHFS_bact"/>
    <property type="match status" value="1"/>
</dbReference>
<keyword evidence="6" id="KW-1185">Reference proteome</keyword>
<comment type="similarity">
    <text evidence="1 4">Belongs to the 5-formyltetrahydrofolate cyclo-ligase family.</text>
</comment>
<evidence type="ECO:0000313" key="6">
    <source>
        <dbReference type="Proteomes" id="UP000624279"/>
    </source>
</evidence>
<dbReference type="PANTHER" id="PTHR23407:SF1">
    <property type="entry name" value="5-FORMYLTETRAHYDROFOLATE CYCLO-LIGASE"/>
    <property type="match status" value="1"/>
</dbReference>
<name>A0ABR6YBA5_9BURK</name>
<dbReference type="InterPro" id="IPR024185">
    <property type="entry name" value="FTHF_cligase-like_sf"/>
</dbReference>
<dbReference type="Gene3D" id="3.40.50.10420">
    <property type="entry name" value="NagB/RpiA/CoA transferase-like"/>
    <property type="match status" value="1"/>
</dbReference>
<keyword evidence="4" id="KW-0479">Metal-binding</keyword>
<dbReference type="GO" id="GO:0030272">
    <property type="term" value="F:5-formyltetrahydrofolate cyclo-ligase activity"/>
    <property type="evidence" value="ECO:0007669"/>
    <property type="project" value="UniProtKB-EC"/>
</dbReference>